<sequence length="265" mass="31131">MKGDYVKINRSLLEWGWYQDKNTCRLFIHMLLKANWKDGFFLGIEIKRGSFVSSLAKLSEETNLSVREIRTAIKHLESTGEVTSKKYNKFSVFTVNNYCSYQSIDRQSDKQVTSNRQASDKQVTTIEERKKGRREEYIDTNVSIMQHSISAIIDAWNQLEPYGIKMIYRINQGSKRYTSLTKLINQFEEEKVIDGIAKVKASEFLQGKTDARFSLNFDWFINPDNFEKVLDGKYDEKFKKPTKNNNNFDRRQYDMDDLESKLLGR</sequence>
<organism evidence="1">
    <name type="scientific">Myoviridae sp. ctCXW4</name>
    <dbReference type="NCBI Taxonomy" id="2827669"/>
    <lineage>
        <taxon>Viruses</taxon>
        <taxon>Duplodnaviria</taxon>
        <taxon>Heunggongvirae</taxon>
        <taxon>Uroviricota</taxon>
        <taxon>Caudoviricetes</taxon>
    </lineage>
</organism>
<accession>A0A8S5TPZ2</accession>
<evidence type="ECO:0000313" key="1">
    <source>
        <dbReference type="EMBL" id="DAF65210.1"/>
    </source>
</evidence>
<dbReference type="EMBL" id="BK032876">
    <property type="protein sequence ID" value="DAF65210.1"/>
    <property type="molecule type" value="Genomic_DNA"/>
</dbReference>
<name>A0A8S5TPZ2_9CAUD</name>
<reference evidence="1" key="1">
    <citation type="journal article" date="2021" name="Proc. Natl. Acad. Sci. U.S.A.">
        <title>A Catalog of Tens of Thousands of Viruses from Human Metagenomes Reveals Hidden Associations with Chronic Diseases.</title>
        <authorList>
            <person name="Tisza M.J."/>
            <person name="Buck C.B."/>
        </authorList>
    </citation>
    <scope>NUCLEOTIDE SEQUENCE</scope>
    <source>
        <strain evidence="1">CtCXW4</strain>
    </source>
</reference>
<protein>
    <submittedName>
        <fullName evidence="1">Replisome organizer</fullName>
    </submittedName>
</protein>
<proteinExistence type="predicted"/>